<comment type="caution">
    <text evidence="3">The sequence shown here is derived from an EMBL/GenBank/DDBJ whole genome shotgun (WGS) entry which is preliminary data.</text>
</comment>
<feature type="compositionally biased region" description="Polar residues" evidence="1">
    <location>
        <begin position="65"/>
        <end position="80"/>
    </location>
</feature>
<protein>
    <submittedName>
        <fullName evidence="3">Uncharacterized protein</fullName>
    </submittedName>
</protein>
<evidence type="ECO:0000313" key="3">
    <source>
        <dbReference type="EMBL" id="OEH79463.1"/>
    </source>
</evidence>
<dbReference type="AlphaFoldDB" id="A0A1D3D7N4"/>
<dbReference type="EMBL" id="JROU02000376">
    <property type="protein sequence ID" value="OEH79463.1"/>
    <property type="molecule type" value="Genomic_DNA"/>
</dbReference>
<dbReference type="Proteomes" id="UP000095192">
    <property type="component" value="Unassembled WGS sequence"/>
</dbReference>
<dbReference type="VEuPathDB" id="ToxoDB:cyc_02927"/>
<evidence type="ECO:0000256" key="2">
    <source>
        <dbReference type="SAM" id="Phobius"/>
    </source>
</evidence>
<sequence length="275" mass="29287">MEPPLYPATLDVKALLVAVALSVLGIVALYAGLWWCTRERGSSRGNARGDPGKAEGVESGRMPSSAETMWGNSCASSATPINGGERRVGTIDRGMKKRASTARLGTLGTCASVLSWFPTPTAGMNLKRLRSRRARAKRARARLSRSRTARSRRGQCYSRSEQSLEASPPACISRRSPLPHVQGRSRSVAGEEILSAGSGFGKEMRSLPGCDGGCGGGAVGLLKGEGIWGAGSSRTQSGERHLFGLHMLQRATTLRLDRALSAYARDYNLVIDPSN</sequence>
<feature type="region of interest" description="Disordered" evidence="1">
    <location>
        <begin position="41"/>
        <end position="88"/>
    </location>
</feature>
<evidence type="ECO:0000256" key="1">
    <source>
        <dbReference type="SAM" id="MobiDB-lite"/>
    </source>
</evidence>
<keyword evidence="4" id="KW-1185">Reference proteome</keyword>
<dbReference type="InParanoid" id="A0A1D3D7N4"/>
<proteinExistence type="predicted"/>
<organism evidence="3 4">
    <name type="scientific">Cyclospora cayetanensis</name>
    <dbReference type="NCBI Taxonomy" id="88456"/>
    <lineage>
        <taxon>Eukaryota</taxon>
        <taxon>Sar</taxon>
        <taxon>Alveolata</taxon>
        <taxon>Apicomplexa</taxon>
        <taxon>Conoidasida</taxon>
        <taxon>Coccidia</taxon>
        <taxon>Eucoccidiorida</taxon>
        <taxon>Eimeriorina</taxon>
        <taxon>Eimeriidae</taxon>
        <taxon>Cyclospora</taxon>
    </lineage>
</organism>
<keyword evidence="2" id="KW-0472">Membrane</keyword>
<feature type="transmembrane region" description="Helical" evidence="2">
    <location>
        <begin position="12"/>
        <end position="36"/>
    </location>
</feature>
<name>A0A1D3D7N4_9EIME</name>
<keyword evidence="2" id="KW-0812">Transmembrane</keyword>
<feature type="region of interest" description="Disordered" evidence="1">
    <location>
        <begin position="138"/>
        <end position="187"/>
    </location>
</feature>
<feature type="compositionally biased region" description="Basic residues" evidence="1">
    <location>
        <begin position="138"/>
        <end position="153"/>
    </location>
</feature>
<gene>
    <name evidence="3" type="ORF">cyc_02927</name>
</gene>
<reference evidence="3 4" key="1">
    <citation type="journal article" date="2016" name="BMC Genomics">
        <title>Comparative genomics reveals Cyclospora cayetanensis possesses coccidia-like metabolism and invasion components but unique surface antigens.</title>
        <authorList>
            <person name="Liu S."/>
            <person name="Wang L."/>
            <person name="Zheng H."/>
            <person name="Xu Z."/>
            <person name="Roellig D.M."/>
            <person name="Li N."/>
            <person name="Frace M.A."/>
            <person name="Tang K."/>
            <person name="Arrowood M.J."/>
            <person name="Moss D.M."/>
            <person name="Zhang L."/>
            <person name="Feng Y."/>
            <person name="Xiao L."/>
        </authorList>
    </citation>
    <scope>NUCLEOTIDE SEQUENCE [LARGE SCALE GENOMIC DNA]</scope>
    <source>
        <strain evidence="3 4">CHN_HEN01</strain>
    </source>
</reference>
<evidence type="ECO:0000313" key="4">
    <source>
        <dbReference type="Proteomes" id="UP000095192"/>
    </source>
</evidence>
<keyword evidence="2" id="KW-1133">Transmembrane helix</keyword>
<accession>A0A1D3D7N4</accession>